<comment type="caution">
    <text evidence="1">The sequence shown here is derived from an EMBL/GenBank/DDBJ whole genome shotgun (WGS) entry which is preliminary data.</text>
</comment>
<evidence type="ECO:0000313" key="1">
    <source>
        <dbReference type="EMBL" id="GCE40140.1"/>
    </source>
</evidence>
<sequence length="53" mass="5685">MWVHAHGQSSALSRGRLRREGGNGACVEVGRHVSRVCGLQSVTHTSEVQSQVS</sequence>
<name>A0A402C959_RHOWR</name>
<gene>
    <name evidence="1" type="ORF">Rhow_003783</name>
</gene>
<organism evidence="1 2">
    <name type="scientific">Rhodococcus wratislaviensis</name>
    <name type="common">Tsukamurella wratislaviensis</name>
    <dbReference type="NCBI Taxonomy" id="44752"/>
    <lineage>
        <taxon>Bacteria</taxon>
        <taxon>Bacillati</taxon>
        <taxon>Actinomycetota</taxon>
        <taxon>Actinomycetes</taxon>
        <taxon>Mycobacteriales</taxon>
        <taxon>Nocardiaceae</taxon>
        <taxon>Rhodococcus</taxon>
    </lineage>
</organism>
<proteinExistence type="predicted"/>
<reference evidence="1 2" key="1">
    <citation type="submission" date="2018-11" db="EMBL/GenBank/DDBJ databases">
        <title>Microbial catabolism of amino acid.</title>
        <authorList>
            <person name="Hibi M."/>
            <person name="Ogawa J."/>
        </authorList>
    </citation>
    <scope>NUCLEOTIDE SEQUENCE [LARGE SCALE GENOMIC DNA]</scope>
    <source>
        <strain evidence="1 2">C31-06</strain>
    </source>
</reference>
<protein>
    <submittedName>
        <fullName evidence="1">Uncharacterized protein</fullName>
    </submittedName>
</protein>
<evidence type="ECO:0000313" key="2">
    <source>
        <dbReference type="Proteomes" id="UP000287519"/>
    </source>
</evidence>
<dbReference type="EMBL" id="BHYM01000035">
    <property type="protein sequence ID" value="GCE40140.1"/>
    <property type="molecule type" value="Genomic_DNA"/>
</dbReference>
<dbReference type="AlphaFoldDB" id="A0A402C959"/>
<accession>A0A402C959</accession>
<keyword evidence="2" id="KW-1185">Reference proteome</keyword>
<dbReference type="Proteomes" id="UP000287519">
    <property type="component" value="Unassembled WGS sequence"/>
</dbReference>